<evidence type="ECO:0000313" key="2">
    <source>
        <dbReference type="Proteomes" id="UP000004828"/>
    </source>
</evidence>
<reference evidence="1 2" key="1">
    <citation type="submission" date="2009-08" db="EMBL/GenBank/DDBJ databases">
        <authorList>
            <person name="Weinstock G."/>
            <person name="Sodergren E."/>
            <person name="Clifton S."/>
            <person name="Fulton L."/>
            <person name="Fulton B."/>
            <person name="Courtney L."/>
            <person name="Fronick C."/>
            <person name="Harrison M."/>
            <person name="Strong C."/>
            <person name="Farmer C."/>
            <person name="Delahaunty K."/>
            <person name="Markovic C."/>
            <person name="Hall O."/>
            <person name="Minx P."/>
            <person name="Tomlinson C."/>
            <person name="Mitreva M."/>
            <person name="Nelson J."/>
            <person name="Hou S."/>
            <person name="Wollam A."/>
            <person name="Pepin K.H."/>
            <person name="Johnson M."/>
            <person name="Bhonagiri V."/>
            <person name="Nash W.E."/>
            <person name="Warren W."/>
            <person name="Chinwalla A."/>
            <person name="Mardis E.R."/>
            <person name="Wilson R.K."/>
        </authorList>
    </citation>
    <scope>NUCLEOTIDE SEQUENCE [LARGE SCALE GENOMIC DNA]</scope>
    <source>
        <strain evidence="1 2">L1-82</strain>
    </source>
</reference>
<sequence>MHCLPPTSLSYEMCICTAFFVYKKPANTVKQELDKSEREQF</sequence>
<name>C7GAG7_9FIRM</name>
<protein>
    <submittedName>
        <fullName evidence="1">Uncharacterized protein</fullName>
    </submittedName>
</protein>
<dbReference type="Proteomes" id="UP000004828">
    <property type="component" value="Unassembled WGS sequence"/>
</dbReference>
<organism evidence="1 2">
    <name type="scientific">Roseburia intestinalis L1-82</name>
    <dbReference type="NCBI Taxonomy" id="536231"/>
    <lineage>
        <taxon>Bacteria</taxon>
        <taxon>Bacillati</taxon>
        <taxon>Bacillota</taxon>
        <taxon>Clostridia</taxon>
        <taxon>Lachnospirales</taxon>
        <taxon>Lachnospiraceae</taxon>
        <taxon>Roseburia</taxon>
    </lineage>
</organism>
<dbReference type="AlphaFoldDB" id="C7GAG7"/>
<evidence type="ECO:0000313" key="1">
    <source>
        <dbReference type="EMBL" id="EEV01144.1"/>
    </source>
</evidence>
<comment type="caution">
    <text evidence="1">The sequence shown here is derived from an EMBL/GenBank/DDBJ whole genome shotgun (WGS) entry which is preliminary data.</text>
</comment>
<dbReference type="HOGENOM" id="CLU_3276061_0_0_9"/>
<accession>C7GAG7</accession>
<proteinExistence type="predicted"/>
<gene>
    <name evidence="1" type="ORF">ROSINTL182_06897</name>
</gene>
<dbReference type="EMBL" id="ABYJ02000093">
    <property type="protein sequence ID" value="EEV01144.1"/>
    <property type="molecule type" value="Genomic_DNA"/>
</dbReference>